<protein>
    <submittedName>
        <fullName evidence="1">Uncharacterized protein</fullName>
    </submittedName>
</protein>
<name>A0A9P0Q8L3_ACAOB</name>
<reference evidence="1" key="1">
    <citation type="submission" date="2022-03" db="EMBL/GenBank/DDBJ databases">
        <authorList>
            <person name="Sayadi A."/>
        </authorList>
    </citation>
    <scope>NUCLEOTIDE SEQUENCE</scope>
</reference>
<evidence type="ECO:0000313" key="1">
    <source>
        <dbReference type="EMBL" id="CAH2013279.1"/>
    </source>
</evidence>
<organism evidence="1 2">
    <name type="scientific">Acanthoscelides obtectus</name>
    <name type="common">Bean weevil</name>
    <name type="synonym">Bruchus obtectus</name>
    <dbReference type="NCBI Taxonomy" id="200917"/>
    <lineage>
        <taxon>Eukaryota</taxon>
        <taxon>Metazoa</taxon>
        <taxon>Ecdysozoa</taxon>
        <taxon>Arthropoda</taxon>
        <taxon>Hexapoda</taxon>
        <taxon>Insecta</taxon>
        <taxon>Pterygota</taxon>
        <taxon>Neoptera</taxon>
        <taxon>Endopterygota</taxon>
        <taxon>Coleoptera</taxon>
        <taxon>Polyphaga</taxon>
        <taxon>Cucujiformia</taxon>
        <taxon>Chrysomeloidea</taxon>
        <taxon>Chrysomelidae</taxon>
        <taxon>Bruchinae</taxon>
        <taxon>Bruchini</taxon>
        <taxon>Acanthoscelides</taxon>
    </lineage>
</organism>
<proteinExistence type="predicted"/>
<dbReference type="EMBL" id="CAKOFQ010008304">
    <property type="protein sequence ID" value="CAH2013279.1"/>
    <property type="molecule type" value="Genomic_DNA"/>
</dbReference>
<sequence>MFCPRKSIFFVVRRSGRDTYRDEAIGYVQLKRERDICFVKARITPEHRVKSKQHHGSFECDEKEEKAAKLEWSGCAAQGGGCKHCGALLMWLHRRSEEPSCTSVKCYWTNARLSTTVI</sequence>
<dbReference type="OrthoDB" id="261614at2759"/>
<dbReference type="PANTHER" id="PTHR39953">
    <property type="entry name" value="RE54151P"/>
    <property type="match status" value="1"/>
</dbReference>
<comment type="caution">
    <text evidence="1">The sequence shown here is derived from an EMBL/GenBank/DDBJ whole genome shotgun (WGS) entry which is preliminary data.</text>
</comment>
<dbReference type="Proteomes" id="UP001152888">
    <property type="component" value="Unassembled WGS sequence"/>
</dbReference>
<keyword evidence="2" id="KW-1185">Reference proteome</keyword>
<dbReference type="PANTHER" id="PTHR39953:SF1">
    <property type="entry name" value="RE54151P"/>
    <property type="match status" value="1"/>
</dbReference>
<dbReference type="AlphaFoldDB" id="A0A9P0Q8L3"/>
<accession>A0A9P0Q8L3</accession>
<gene>
    <name evidence="1" type="ORF">ACAOBT_LOCUS33372</name>
</gene>
<evidence type="ECO:0000313" key="2">
    <source>
        <dbReference type="Proteomes" id="UP001152888"/>
    </source>
</evidence>